<keyword evidence="2" id="KW-1185">Reference proteome</keyword>
<dbReference type="Proteomes" id="UP000009309">
    <property type="component" value="Unassembled WGS sequence"/>
</dbReference>
<gene>
    <name evidence="1" type="ORF">BN8_01331</name>
</gene>
<accession>I2GEL2</accession>
<organism evidence="1 2">
    <name type="scientific">Fibrisoma limi BUZ 3</name>
    <dbReference type="NCBI Taxonomy" id="1185876"/>
    <lineage>
        <taxon>Bacteria</taxon>
        <taxon>Pseudomonadati</taxon>
        <taxon>Bacteroidota</taxon>
        <taxon>Cytophagia</taxon>
        <taxon>Cytophagales</taxon>
        <taxon>Spirosomataceae</taxon>
        <taxon>Fibrisoma</taxon>
    </lineage>
</organism>
<reference evidence="1 2" key="1">
    <citation type="journal article" date="2012" name="J. Bacteriol.">
        <title>Genome Sequence of the Filamentous Bacterium Fibrisoma limi BUZ 3T.</title>
        <authorList>
            <person name="Filippini M."/>
            <person name="Qi W."/>
            <person name="Jaenicke S."/>
            <person name="Goesmann A."/>
            <person name="Smits T.H."/>
            <person name="Bagheri H.C."/>
        </authorList>
    </citation>
    <scope>NUCLEOTIDE SEQUENCE [LARGE SCALE GENOMIC DNA]</scope>
    <source>
        <strain evidence="2">BUZ 3T</strain>
    </source>
</reference>
<dbReference type="InterPro" id="IPR046731">
    <property type="entry name" value="DUF6623"/>
</dbReference>
<evidence type="ECO:0000313" key="2">
    <source>
        <dbReference type="Proteomes" id="UP000009309"/>
    </source>
</evidence>
<name>I2GEL2_9BACT</name>
<dbReference type="STRING" id="1185876.BN8_01331"/>
<dbReference type="Pfam" id="PF20328">
    <property type="entry name" value="DUF6623"/>
    <property type="match status" value="1"/>
</dbReference>
<dbReference type="AlphaFoldDB" id="I2GEL2"/>
<dbReference type="RefSeq" id="WP_009280921.1">
    <property type="nucleotide sequence ID" value="NZ_CAIT01000005.1"/>
</dbReference>
<comment type="caution">
    <text evidence="1">The sequence shown here is derived from an EMBL/GenBank/DDBJ whole genome shotgun (WGS) entry which is preliminary data.</text>
</comment>
<protein>
    <submittedName>
        <fullName evidence="1">Uncharacterized protein</fullName>
    </submittedName>
</protein>
<dbReference type="OrthoDB" id="1398794at2"/>
<evidence type="ECO:0000313" key="1">
    <source>
        <dbReference type="EMBL" id="CCH52337.1"/>
    </source>
</evidence>
<dbReference type="EMBL" id="CAIT01000005">
    <property type="protein sequence ID" value="CCH52337.1"/>
    <property type="molecule type" value="Genomic_DNA"/>
</dbReference>
<sequence length="148" mass="16280">MALAQAMWAHGHTMQIEVPGNIQNQWRAGFFIRVIGRPNTTNWFHFAIPTPVIVNDNRLAIDSALIRFRSNSPRAKITNVHVFDGERRIAAHDGLNLAPSPWGMHRFAVPGRPEVLWGLGVTLGVSFTGATEAENTLEISAAGCDLMP</sequence>
<proteinExistence type="predicted"/>